<feature type="compositionally biased region" description="Low complexity" evidence="1">
    <location>
        <begin position="11"/>
        <end position="23"/>
    </location>
</feature>
<feature type="region of interest" description="Disordered" evidence="1">
    <location>
        <begin position="1"/>
        <end position="95"/>
    </location>
</feature>
<dbReference type="Proteomes" id="UP000649151">
    <property type="component" value="Unassembled WGS sequence"/>
</dbReference>
<feature type="compositionally biased region" description="Low complexity" evidence="1">
    <location>
        <begin position="34"/>
        <end position="50"/>
    </location>
</feature>
<keyword evidence="3" id="KW-1185">Reference proteome</keyword>
<reference evidence="2 3" key="1">
    <citation type="submission" date="2020-08" db="EMBL/GenBank/DDBJ databases">
        <title>Genome public.</title>
        <authorList>
            <person name="Liu C."/>
            <person name="Sun Q."/>
        </authorList>
    </citation>
    <scope>NUCLEOTIDE SEQUENCE [LARGE SCALE GENOMIC DNA]</scope>
    <source>
        <strain evidence="2 3">NSJ-27</strain>
    </source>
</reference>
<sequence length="95" mass="10035">MAVGKESIMRATNANKAAEATTAVVGNPAPETVEAAAPKATESKATPKKTTTTRKKRTSASKTKTEKKTTQKKTETKPAEKSTSAIKSDLPVYLL</sequence>
<evidence type="ECO:0000313" key="3">
    <source>
        <dbReference type="Proteomes" id="UP000649151"/>
    </source>
</evidence>
<gene>
    <name evidence="2" type="ORF">H8Z77_07135</name>
</gene>
<name>A0ABR7IRM9_9CLOT</name>
<organism evidence="2 3">
    <name type="scientific">Clostridium facile</name>
    <dbReference type="NCBI Taxonomy" id="2763035"/>
    <lineage>
        <taxon>Bacteria</taxon>
        <taxon>Bacillati</taxon>
        <taxon>Bacillota</taxon>
        <taxon>Clostridia</taxon>
        <taxon>Eubacteriales</taxon>
        <taxon>Clostridiaceae</taxon>
        <taxon>Clostridium</taxon>
    </lineage>
</organism>
<protein>
    <submittedName>
        <fullName evidence="2">Uncharacterized protein</fullName>
    </submittedName>
</protein>
<accession>A0ABR7IRM9</accession>
<evidence type="ECO:0000256" key="1">
    <source>
        <dbReference type="SAM" id="MobiDB-lite"/>
    </source>
</evidence>
<feature type="compositionally biased region" description="Basic and acidic residues" evidence="1">
    <location>
        <begin position="63"/>
        <end position="80"/>
    </location>
</feature>
<proteinExistence type="predicted"/>
<dbReference type="RefSeq" id="WP_069987261.1">
    <property type="nucleotide sequence ID" value="NZ_JACOQK010000001.1"/>
</dbReference>
<dbReference type="EMBL" id="JACOQK010000001">
    <property type="protein sequence ID" value="MBC5787790.1"/>
    <property type="molecule type" value="Genomic_DNA"/>
</dbReference>
<evidence type="ECO:0000313" key="2">
    <source>
        <dbReference type="EMBL" id="MBC5787790.1"/>
    </source>
</evidence>
<comment type="caution">
    <text evidence="2">The sequence shown here is derived from an EMBL/GenBank/DDBJ whole genome shotgun (WGS) entry which is preliminary data.</text>
</comment>